<organism evidence="1 2">
    <name type="scientific">Morella rubra</name>
    <name type="common">Chinese bayberry</name>
    <dbReference type="NCBI Taxonomy" id="262757"/>
    <lineage>
        <taxon>Eukaryota</taxon>
        <taxon>Viridiplantae</taxon>
        <taxon>Streptophyta</taxon>
        <taxon>Embryophyta</taxon>
        <taxon>Tracheophyta</taxon>
        <taxon>Spermatophyta</taxon>
        <taxon>Magnoliopsida</taxon>
        <taxon>eudicotyledons</taxon>
        <taxon>Gunneridae</taxon>
        <taxon>Pentapetalae</taxon>
        <taxon>rosids</taxon>
        <taxon>fabids</taxon>
        <taxon>Fagales</taxon>
        <taxon>Myricaceae</taxon>
        <taxon>Morella</taxon>
    </lineage>
</organism>
<gene>
    <name evidence="1" type="ORF">CJ030_MR8G024590</name>
</gene>
<reference evidence="1 2" key="1">
    <citation type="journal article" date="2019" name="Plant Biotechnol. J.">
        <title>The red bayberry genome and genetic basis of sex determination.</title>
        <authorList>
            <person name="Jia H.M."/>
            <person name="Jia H.J."/>
            <person name="Cai Q.L."/>
            <person name="Wang Y."/>
            <person name="Zhao H.B."/>
            <person name="Yang W.F."/>
            <person name="Wang G.Y."/>
            <person name="Li Y.H."/>
            <person name="Zhan D.L."/>
            <person name="Shen Y.T."/>
            <person name="Niu Q.F."/>
            <person name="Chang L."/>
            <person name="Qiu J."/>
            <person name="Zhao L."/>
            <person name="Xie H.B."/>
            <person name="Fu W.Y."/>
            <person name="Jin J."/>
            <person name="Li X.W."/>
            <person name="Jiao Y."/>
            <person name="Zhou C.C."/>
            <person name="Tu T."/>
            <person name="Chai C.Y."/>
            <person name="Gao J.L."/>
            <person name="Fan L.J."/>
            <person name="van de Weg E."/>
            <person name="Wang J.Y."/>
            <person name="Gao Z.S."/>
        </authorList>
    </citation>
    <scope>NUCLEOTIDE SEQUENCE [LARGE SCALE GENOMIC DNA]</scope>
    <source>
        <tissue evidence="1">Leaves</tissue>
    </source>
</reference>
<accession>A0A6A1URJ4</accession>
<evidence type="ECO:0000313" key="1">
    <source>
        <dbReference type="EMBL" id="KAB1202989.1"/>
    </source>
</evidence>
<dbReference type="AlphaFoldDB" id="A0A6A1URJ4"/>
<name>A0A6A1URJ4_9ROSI</name>
<proteinExistence type="predicted"/>
<sequence length="114" mass="13049">MFADPKYEEKFKVNTKNRKGLTVFHTVGTRMFAQYRKVLEIFPSVILEIGPTKLYAASHKRKNGDWLSDVAKDNHVRKDEELQEQAISDGRSYTDIDILHQVLGPKPGYVRGLG</sequence>
<dbReference type="InterPro" id="IPR004252">
    <property type="entry name" value="Probable_transposase_24"/>
</dbReference>
<dbReference type="Pfam" id="PF03004">
    <property type="entry name" value="Transposase_24"/>
    <property type="match status" value="1"/>
</dbReference>
<keyword evidence="2" id="KW-1185">Reference proteome</keyword>
<dbReference type="Proteomes" id="UP000516437">
    <property type="component" value="Chromosome 8"/>
</dbReference>
<comment type="caution">
    <text evidence="1">The sequence shown here is derived from an EMBL/GenBank/DDBJ whole genome shotgun (WGS) entry which is preliminary data.</text>
</comment>
<dbReference type="EMBL" id="RXIC02000026">
    <property type="protein sequence ID" value="KAB1202989.1"/>
    <property type="molecule type" value="Genomic_DNA"/>
</dbReference>
<protein>
    <submittedName>
        <fullName evidence="1">Uncharacterized protein</fullName>
    </submittedName>
</protein>
<dbReference type="OrthoDB" id="1430750at2759"/>
<evidence type="ECO:0000313" key="2">
    <source>
        <dbReference type="Proteomes" id="UP000516437"/>
    </source>
</evidence>